<name>A0ABV6HKR3_9SPHI</name>
<dbReference type="Proteomes" id="UP001589774">
    <property type="component" value="Unassembled WGS sequence"/>
</dbReference>
<keyword evidence="2" id="KW-0808">Transferase</keyword>
<comment type="caution">
    <text evidence="2">The sequence shown here is derived from an EMBL/GenBank/DDBJ whole genome shotgun (WGS) entry which is preliminary data.</text>
</comment>
<dbReference type="InterPro" id="IPR041698">
    <property type="entry name" value="Methyltransf_25"/>
</dbReference>
<organism evidence="2 3">
    <name type="scientific">Olivibacter oleidegradans</name>
    <dbReference type="NCBI Taxonomy" id="760123"/>
    <lineage>
        <taxon>Bacteria</taxon>
        <taxon>Pseudomonadati</taxon>
        <taxon>Bacteroidota</taxon>
        <taxon>Sphingobacteriia</taxon>
        <taxon>Sphingobacteriales</taxon>
        <taxon>Sphingobacteriaceae</taxon>
        <taxon>Olivibacter</taxon>
    </lineage>
</organism>
<dbReference type="GO" id="GO:0032259">
    <property type="term" value="P:methylation"/>
    <property type="evidence" value="ECO:0007669"/>
    <property type="project" value="UniProtKB-KW"/>
</dbReference>
<dbReference type="InterPro" id="IPR029063">
    <property type="entry name" value="SAM-dependent_MTases_sf"/>
</dbReference>
<dbReference type="EMBL" id="JBHLWO010000002">
    <property type="protein sequence ID" value="MFC0319222.1"/>
    <property type="molecule type" value="Genomic_DNA"/>
</dbReference>
<keyword evidence="2" id="KW-0489">Methyltransferase</keyword>
<dbReference type="Pfam" id="PF13649">
    <property type="entry name" value="Methyltransf_25"/>
    <property type="match status" value="1"/>
</dbReference>
<accession>A0ABV6HKR3</accession>
<gene>
    <name evidence="2" type="ORF">ACFFI0_12935</name>
</gene>
<dbReference type="SUPFAM" id="SSF53335">
    <property type="entry name" value="S-adenosyl-L-methionine-dependent methyltransferases"/>
    <property type="match status" value="1"/>
</dbReference>
<dbReference type="RefSeq" id="WP_130857756.1">
    <property type="nucleotide sequence ID" value="NZ_JBHLWO010000002.1"/>
</dbReference>
<evidence type="ECO:0000313" key="2">
    <source>
        <dbReference type="EMBL" id="MFC0319222.1"/>
    </source>
</evidence>
<evidence type="ECO:0000313" key="3">
    <source>
        <dbReference type="Proteomes" id="UP001589774"/>
    </source>
</evidence>
<reference evidence="2 3" key="1">
    <citation type="submission" date="2024-09" db="EMBL/GenBank/DDBJ databases">
        <authorList>
            <person name="Sun Q."/>
            <person name="Mori K."/>
        </authorList>
    </citation>
    <scope>NUCLEOTIDE SEQUENCE [LARGE SCALE GENOMIC DNA]</scope>
    <source>
        <strain evidence="2 3">CCM 7765</strain>
    </source>
</reference>
<sequence>MKNNYDNIAPLYDRLSRLVFGRAQVNVQLDLIHSIAADSRILIVGGGSGWILEALAKLHPEGLTITYVEISEKMLRMARDRNCANNKVVFVEQAIEDFEALQNSYDVIITSFLFDNFLRPKAEKVFGHLTRLLASEGLWLYADFYLDPNKKNGWKKGMLKLMYKFFGYLCQVEARNLIDMSPYFQRNRYQMLFSSLHYAGFIKGIVYKKSKTGPE</sequence>
<dbReference type="Gene3D" id="3.40.50.150">
    <property type="entry name" value="Vaccinia Virus protein VP39"/>
    <property type="match status" value="1"/>
</dbReference>
<evidence type="ECO:0000259" key="1">
    <source>
        <dbReference type="Pfam" id="PF13649"/>
    </source>
</evidence>
<dbReference type="CDD" id="cd02440">
    <property type="entry name" value="AdoMet_MTases"/>
    <property type="match status" value="1"/>
</dbReference>
<proteinExistence type="predicted"/>
<protein>
    <submittedName>
        <fullName evidence="2">Class I SAM-dependent methyltransferase</fullName>
        <ecNumber evidence="2">2.1.1.-</ecNumber>
    </submittedName>
</protein>
<dbReference type="GO" id="GO:0008168">
    <property type="term" value="F:methyltransferase activity"/>
    <property type="evidence" value="ECO:0007669"/>
    <property type="project" value="UniProtKB-KW"/>
</dbReference>
<keyword evidence="3" id="KW-1185">Reference proteome</keyword>
<dbReference type="EC" id="2.1.1.-" evidence="2"/>
<feature type="domain" description="Methyltransferase" evidence="1">
    <location>
        <begin position="41"/>
        <end position="137"/>
    </location>
</feature>